<dbReference type="Gene3D" id="2.80.10.50">
    <property type="match status" value="2"/>
</dbReference>
<gene>
    <name evidence="2" type="ORF">BaRGS_00014850</name>
</gene>
<dbReference type="EMBL" id="JACVVK020000088">
    <property type="protein sequence ID" value="KAK7493968.1"/>
    <property type="molecule type" value="Genomic_DNA"/>
</dbReference>
<evidence type="ECO:0000313" key="2">
    <source>
        <dbReference type="EMBL" id="KAK7493968.1"/>
    </source>
</evidence>
<dbReference type="InterPro" id="IPR014821">
    <property type="entry name" value="Ins145_P3_rcpt"/>
</dbReference>
<keyword evidence="3" id="KW-1185">Reference proteome</keyword>
<reference evidence="2 3" key="1">
    <citation type="journal article" date="2023" name="Sci. Data">
        <title>Genome assembly of the Korean intertidal mud-creeper Batillaria attramentaria.</title>
        <authorList>
            <person name="Patra A.K."/>
            <person name="Ho P.T."/>
            <person name="Jun S."/>
            <person name="Lee S.J."/>
            <person name="Kim Y."/>
            <person name="Won Y.J."/>
        </authorList>
    </citation>
    <scope>NUCLEOTIDE SEQUENCE [LARGE SCALE GENOMIC DNA]</scope>
    <source>
        <strain evidence="2">Wonlab-2016</strain>
    </source>
</reference>
<name>A0ABD0L410_9CAEN</name>
<dbReference type="Pfam" id="PF08709">
    <property type="entry name" value="Ins145_P3_rec"/>
    <property type="match status" value="2"/>
</dbReference>
<dbReference type="AlphaFoldDB" id="A0ABD0L410"/>
<dbReference type="Proteomes" id="UP001519460">
    <property type="component" value="Unassembled WGS sequence"/>
</dbReference>
<accession>A0ABD0L410</accession>
<evidence type="ECO:0000259" key="1">
    <source>
        <dbReference type="Pfam" id="PF08709"/>
    </source>
</evidence>
<feature type="non-terminal residue" evidence="2">
    <location>
        <position position="328"/>
    </location>
</feature>
<feature type="domain" description="Inositol 1,4,5-trisphosphate/ryanodine receptor" evidence="1">
    <location>
        <begin position="3"/>
        <end position="93"/>
    </location>
</feature>
<proteinExistence type="predicted"/>
<evidence type="ECO:0000313" key="3">
    <source>
        <dbReference type="Proteomes" id="UP001519460"/>
    </source>
</evidence>
<comment type="caution">
    <text evidence="2">The sequence shown here is derived from an EMBL/GenBank/DDBJ whole genome shotgun (WGS) entry which is preliminary data.</text>
</comment>
<feature type="domain" description="Inositol 1,4,5-trisphosphate/ryanodine receptor" evidence="1">
    <location>
        <begin position="268"/>
        <end position="326"/>
    </location>
</feature>
<dbReference type="PANTHER" id="PTHR13715">
    <property type="entry name" value="RYANODINE RECEPTOR AND IP3 RECEPTOR"/>
    <property type="match status" value="1"/>
</dbReference>
<organism evidence="2 3">
    <name type="scientific">Batillaria attramentaria</name>
    <dbReference type="NCBI Taxonomy" id="370345"/>
    <lineage>
        <taxon>Eukaryota</taxon>
        <taxon>Metazoa</taxon>
        <taxon>Spiralia</taxon>
        <taxon>Lophotrochozoa</taxon>
        <taxon>Mollusca</taxon>
        <taxon>Gastropoda</taxon>
        <taxon>Caenogastropoda</taxon>
        <taxon>Sorbeoconcha</taxon>
        <taxon>Cerithioidea</taxon>
        <taxon>Batillariidae</taxon>
        <taxon>Batillaria</taxon>
    </lineage>
</organism>
<protein>
    <recommendedName>
        <fullName evidence="1">Inositol 1,4,5-trisphosphate/ryanodine receptor domain-containing protein</fullName>
    </recommendedName>
</protein>
<dbReference type="InterPro" id="IPR015925">
    <property type="entry name" value="Ryanodine_IP3_receptor"/>
</dbReference>
<sequence length="328" mass="36099">MSASFLHVGDIVSLYAEGTVNGFLSTLGLVDDRCVVMPEAGDLGNPPKKFRDCLFKVCPMSRYSAQNQFWNAQKQTSSAPDSVLLERLHRASDGLVVYDASSLICVTVSSGTLCKYRSVPARVQMYTVAPQRASDGLVVYDASSLICVTVSSGTLCKYRSVPARVQMYTVAPQRASDGLVVYDASSLICVTVSSGTLCKYRSVPARVQMYTVAPQNAQCESGKDTQLALRASQSVGDFTFWHIDNTHQGNQRLDESEGNRGKLETMQRFWRRKQNDTENKKLMGSVVHYGNVVQGTLLHLKSNKFLTVNKRLPALLEKNAMKVLLDGC</sequence>
<dbReference type="PANTHER" id="PTHR13715:SF102">
    <property type="entry name" value="INOSITOL 1,4,5-TRISPHOSPHATE RECEPTOR"/>
    <property type="match status" value="1"/>
</dbReference>